<keyword evidence="2 4" id="KW-0472">Membrane</keyword>
<organism evidence="7 8">
    <name type="scientific">Sphingobacterium psychroaquaticum</name>
    <dbReference type="NCBI Taxonomy" id="561061"/>
    <lineage>
        <taxon>Bacteria</taxon>
        <taxon>Pseudomonadati</taxon>
        <taxon>Bacteroidota</taxon>
        <taxon>Sphingobacteriia</taxon>
        <taxon>Sphingobacteriales</taxon>
        <taxon>Sphingobacteriaceae</taxon>
        <taxon>Sphingobacterium</taxon>
    </lineage>
</organism>
<dbReference type="CDD" id="cd07185">
    <property type="entry name" value="OmpA_C-like"/>
    <property type="match status" value="1"/>
</dbReference>
<evidence type="ECO:0000256" key="1">
    <source>
        <dbReference type="ARBA" id="ARBA00004442"/>
    </source>
</evidence>
<dbReference type="PROSITE" id="PS51123">
    <property type="entry name" value="OMPA_2"/>
    <property type="match status" value="1"/>
</dbReference>
<gene>
    <name evidence="7" type="ORF">SAMN05660862_2651</name>
</gene>
<evidence type="ECO:0000313" key="8">
    <source>
        <dbReference type="Proteomes" id="UP000192980"/>
    </source>
</evidence>
<dbReference type="SUPFAM" id="SSF103088">
    <property type="entry name" value="OmpA-like"/>
    <property type="match status" value="1"/>
</dbReference>
<keyword evidence="3" id="KW-0998">Cell outer membrane</keyword>
<dbReference type="InterPro" id="IPR011990">
    <property type="entry name" value="TPR-like_helical_dom_sf"/>
</dbReference>
<dbReference type="Pfam" id="PF00691">
    <property type="entry name" value="OmpA"/>
    <property type="match status" value="1"/>
</dbReference>
<dbReference type="STRING" id="561061.SAMN05660862_2651"/>
<evidence type="ECO:0000256" key="4">
    <source>
        <dbReference type="PROSITE-ProRule" id="PRU00473"/>
    </source>
</evidence>
<name>A0A1X7K6U4_9SPHI</name>
<dbReference type="InterPro" id="IPR006665">
    <property type="entry name" value="OmpA-like"/>
</dbReference>
<evidence type="ECO:0000259" key="6">
    <source>
        <dbReference type="PROSITE" id="PS51123"/>
    </source>
</evidence>
<comment type="subcellular location">
    <subcellularLocation>
        <location evidence="1">Cell outer membrane</location>
    </subcellularLocation>
</comment>
<feature type="signal peptide" evidence="5">
    <location>
        <begin position="1"/>
        <end position="22"/>
    </location>
</feature>
<evidence type="ECO:0000256" key="2">
    <source>
        <dbReference type="ARBA" id="ARBA00023136"/>
    </source>
</evidence>
<keyword evidence="8" id="KW-1185">Reference proteome</keyword>
<dbReference type="Proteomes" id="UP000192980">
    <property type="component" value="Unassembled WGS sequence"/>
</dbReference>
<dbReference type="EMBL" id="FXAU01000004">
    <property type="protein sequence ID" value="SMG36766.1"/>
    <property type="molecule type" value="Genomic_DNA"/>
</dbReference>
<feature type="chain" id="PRO_5012507792" evidence="5">
    <location>
        <begin position="23"/>
        <end position="646"/>
    </location>
</feature>
<accession>A0A1X7K6U4</accession>
<keyword evidence="5" id="KW-0732">Signal</keyword>
<evidence type="ECO:0000256" key="5">
    <source>
        <dbReference type="SAM" id="SignalP"/>
    </source>
</evidence>
<dbReference type="Gene3D" id="1.25.40.10">
    <property type="entry name" value="Tetratricopeptide repeat domain"/>
    <property type="match status" value="1"/>
</dbReference>
<dbReference type="AlphaFoldDB" id="A0A1X7K6U4"/>
<feature type="domain" description="OmpA-like" evidence="6">
    <location>
        <begin position="525"/>
        <end position="646"/>
    </location>
</feature>
<dbReference type="InterPro" id="IPR036737">
    <property type="entry name" value="OmpA-like_sf"/>
</dbReference>
<protein>
    <submittedName>
        <fullName evidence="7">OmpA family protein</fullName>
    </submittedName>
</protein>
<dbReference type="PANTHER" id="PTHR30329:SF21">
    <property type="entry name" value="LIPOPROTEIN YIAD-RELATED"/>
    <property type="match status" value="1"/>
</dbReference>
<dbReference type="Gene3D" id="2.60.40.1120">
    <property type="entry name" value="Carboxypeptidase-like, regulatory domain"/>
    <property type="match status" value="1"/>
</dbReference>
<dbReference type="SUPFAM" id="SSF49464">
    <property type="entry name" value="Carboxypeptidase regulatory domain-like"/>
    <property type="match status" value="1"/>
</dbReference>
<proteinExistence type="predicted"/>
<dbReference type="Gene3D" id="3.30.1330.60">
    <property type="entry name" value="OmpA-like domain"/>
    <property type="match status" value="1"/>
</dbReference>
<dbReference type="PRINTS" id="PR01021">
    <property type="entry name" value="OMPADOMAIN"/>
</dbReference>
<dbReference type="InterPro" id="IPR006664">
    <property type="entry name" value="OMP_bac"/>
</dbReference>
<dbReference type="InterPro" id="IPR008969">
    <property type="entry name" value="CarboxyPept-like_regulatory"/>
</dbReference>
<evidence type="ECO:0000313" key="7">
    <source>
        <dbReference type="EMBL" id="SMG36766.1"/>
    </source>
</evidence>
<dbReference type="InterPro" id="IPR050330">
    <property type="entry name" value="Bact_OuterMem_StrucFunc"/>
</dbReference>
<dbReference type="GO" id="GO:0009279">
    <property type="term" value="C:cell outer membrane"/>
    <property type="evidence" value="ECO:0007669"/>
    <property type="project" value="UniProtKB-SubCell"/>
</dbReference>
<dbReference type="PANTHER" id="PTHR30329">
    <property type="entry name" value="STATOR ELEMENT OF FLAGELLAR MOTOR COMPLEX"/>
    <property type="match status" value="1"/>
</dbReference>
<evidence type="ECO:0000256" key="3">
    <source>
        <dbReference type="ARBA" id="ARBA00023237"/>
    </source>
</evidence>
<reference evidence="7 8" key="1">
    <citation type="submission" date="2017-04" db="EMBL/GenBank/DDBJ databases">
        <authorList>
            <person name="Afonso C.L."/>
            <person name="Miller P.J."/>
            <person name="Scott M.A."/>
            <person name="Spackman E."/>
            <person name="Goraichik I."/>
            <person name="Dimitrov K.M."/>
            <person name="Suarez D.L."/>
            <person name="Swayne D.E."/>
        </authorList>
    </citation>
    <scope>NUCLEOTIDE SEQUENCE [LARGE SCALE GENOMIC DNA]</scope>
    <source>
        <strain evidence="7 8">DSM 22418</strain>
    </source>
</reference>
<sequence length="646" mass="71420">MNMRKILLGLLLSGALFNGVHAQEQPSLRKRADDLFNRLEFSKALPIYERLANAKKVKVGDFEKIGQGYLYLKQYELAENWYARAIQTEGHSKDALLGYAEALKQNGKYAEAKVQFQNYSARFGSSEKIQIELAGCDSATVWMANPLNYKLKNEKGINTDLSEFSAVPASNGVLYAAEPKMGGSGRSAMTGQGYLKVFAASRNDANLEMPTIMAGSFNGAAYHVGPILPNRNEDALYVTRTYPGKDAEKFKAEGVRFKKQNLELKIYKKNGNDWSEEDFAYNNVKEYSLGHAALSDDEKTLYFASDMPGGLGGVDIWFSTLQADGSWGKPVNAGREINSAGDEMFPTVLGNKLFYSSNGFPGMGGLDLFVAEGSNGNFKGRKNLQYPLNSASDDFSYVVAATDAGSNVYGYVSSNRIGGVGSDDIYSFNYTKPKIKIILNGFTYDKKTRAILEDSRVSLLGVSGDIIARKLSDGKGNFVFELDAGTAYRVNAEHTGYMSDSTRVAAVYPQRDTVINVALYLQPMYKAGDKIVLENIYYDFDKHNIRKDAADILDHLVRVMRDNPTMKVELSSHTDSRGSDSYNMRLSQNRATSAVEYVISRGISRDRIIAKGYGETRLVNKCSNGVSCTPAEHQANRRTEVEVLEF</sequence>
<dbReference type="SUPFAM" id="SSF48452">
    <property type="entry name" value="TPR-like"/>
    <property type="match status" value="1"/>
</dbReference>